<name>A0A172X0D0_HAFAL</name>
<dbReference type="Pfam" id="PF03721">
    <property type="entry name" value="UDPG_MGDP_dh_N"/>
    <property type="match status" value="1"/>
</dbReference>
<feature type="binding site" evidence="11">
    <location>
        <begin position="142"/>
        <end position="145"/>
    </location>
    <ligand>
        <name>substrate</name>
    </ligand>
</feature>
<evidence type="ECO:0000259" key="13">
    <source>
        <dbReference type="SMART" id="SM00984"/>
    </source>
</evidence>
<dbReference type="PIRSF" id="PIRSF500134">
    <property type="entry name" value="UDPglc_DH_bac"/>
    <property type="match status" value="1"/>
</dbReference>
<evidence type="ECO:0000256" key="4">
    <source>
        <dbReference type="ARBA" id="ARBA00012954"/>
    </source>
</evidence>
<dbReference type="InterPro" id="IPR013328">
    <property type="entry name" value="6PGD_dom2"/>
</dbReference>
<gene>
    <name evidence="14" type="primary">ugd</name>
</gene>
<dbReference type="Pfam" id="PF00984">
    <property type="entry name" value="UDPG_MGDP_dh"/>
    <property type="match status" value="1"/>
</dbReference>
<feature type="binding site" evidence="12">
    <location>
        <position position="314"/>
    </location>
    <ligand>
        <name>NAD(+)</name>
        <dbReference type="ChEBI" id="CHEBI:57540"/>
    </ligand>
</feature>
<dbReference type="PANTHER" id="PTHR43750">
    <property type="entry name" value="UDP-GLUCOSE 6-DEHYDROGENASE TUAD"/>
    <property type="match status" value="1"/>
</dbReference>
<feature type="active site" description="Nucleophile" evidence="10">
    <location>
        <position position="253"/>
    </location>
</feature>
<evidence type="ECO:0000256" key="2">
    <source>
        <dbReference type="ARBA" id="ARBA00004756"/>
    </source>
</evidence>
<comment type="similarity">
    <text evidence="3 9">Belongs to the UDP-glucose/GDP-mannose dehydrogenase family.</text>
</comment>
<feature type="binding site" evidence="11">
    <location>
        <position position="306"/>
    </location>
    <ligand>
        <name>substrate</name>
    </ligand>
</feature>
<dbReference type="PIRSF" id="PIRSF000124">
    <property type="entry name" value="UDPglc_GDPman_dh"/>
    <property type="match status" value="1"/>
</dbReference>
<feature type="binding site" evidence="11">
    <location>
        <begin position="242"/>
        <end position="246"/>
    </location>
    <ligand>
        <name>substrate</name>
    </ligand>
</feature>
<dbReference type="GO" id="GO:0003979">
    <property type="term" value="F:UDP-glucose 6-dehydrogenase activity"/>
    <property type="evidence" value="ECO:0007669"/>
    <property type="project" value="UniProtKB-EC"/>
</dbReference>
<protein>
    <recommendedName>
        <fullName evidence="5 9">UDP-glucose 6-dehydrogenase</fullName>
        <ecNumber evidence="4 9">1.1.1.22</ecNumber>
    </recommendedName>
</protein>
<evidence type="ECO:0000313" key="14">
    <source>
        <dbReference type="EMBL" id="ANF30080.1"/>
    </source>
</evidence>
<sequence>MKIAISGTGYVGLSNGVLISQHHEVVALDIIESKVNLLNQKKSPISDSDIENYLINKPLNFRATIDKKDAYLGADFVIIATPTDYDPKTNYFNTTSVESVIKDVLAINPAAVMVIKSTVPVGYTQKIREEFGIDNIFFSPEFLREGRALYDNLYPSRIVIGERSERAEKFAALLVEGAIKEDIQVLFTDSTEAEAIKLFANTYLAMRVAYFNELDSYAEALGLNTRQIIDGVCLDPRIGNHYNNPSFGYGGYCLPKDTKQLLANYSSVPNNLIGAIVDANRTRKDFIAESILSHQPKTVGIYRLIMKSGSDNFRASSIQGIMKRIKAKGVEVVIYEPVMEEDSFFNSPVIRDLDAFKARSDIIISNRMDEQLIDVADKVYTRDLFGGD</sequence>
<keyword evidence="7 9" id="KW-0520">NAD</keyword>
<dbReference type="UniPathway" id="UPA00038">
    <property type="reaction ID" value="UER00491"/>
</dbReference>
<keyword evidence="6 9" id="KW-0560">Oxidoreductase</keyword>
<dbReference type="AlphaFoldDB" id="A0A172X0D0"/>
<feature type="binding site" evidence="12">
    <location>
        <position position="145"/>
    </location>
    <ligand>
        <name>NAD(+)</name>
        <dbReference type="ChEBI" id="CHEBI:57540"/>
    </ligand>
</feature>
<dbReference type="InterPro" id="IPR036220">
    <property type="entry name" value="UDP-Glc/GDP-Man_DH_C_sf"/>
</dbReference>
<feature type="binding site" evidence="12">
    <location>
        <position position="256"/>
    </location>
    <ligand>
        <name>NAD(+)</name>
        <dbReference type="ChEBI" id="CHEBI:57540"/>
    </ligand>
</feature>
<dbReference type="EMBL" id="KX117090">
    <property type="protein sequence ID" value="ANF30080.1"/>
    <property type="molecule type" value="Genomic_DNA"/>
</dbReference>
<feature type="binding site" evidence="11">
    <location>
        <position position="250"/>
    </location>
    <ligand>
        <name>substrate</name>
    </ligand>
</feature>
<reference evidence="14" key="1">
    <citation type="journal article" date="2016" name="PLoS ONE">
        <title>Genetic Diversity of O-Antigens in Hafnia alvei and the Development of a Suspension Array for Serotype Detection.</title>
        <authorList>
            <person name="Duan Z."/>
            <person name="Niedziela T."/>
            <person name="Lugowski C."/>
            <person name="Cao B."/>
            <person name="Wang T."/>
            <person name="Xu L."/>
            <person name="Yang B."/>
            <person name="Liu B."/>
            <person name="Wang L."/>
        </authorList>
    </citation>
    <scope>NUCLEOTIDE SEQUENCE</scope>
    <source>
        <strain evidence="14">PCM1214</strain>
    </source>
</reference>
<feature type="binding site" evidence="11">
    <location>
        <position position="197"/>
    </location>
    <ligand>
        <name>substrate</name>
    </ligand>
</feature>
<dbReference type="InterPro" id="IPR008927">
    <property type="entry name" value="6-PGluconate_DH-like_C_sf"/>
</dbReference>
<evidence type="ECO:0000256" key="11">
    <source>
        <dbReference type="PIRSR" id="PIRSR500134-2"/>
    </source>
</evidence>
<comment type="pathway">
    <text evidence="2">Bacterial outer membrane biogenesis; lipopolysaccharide biosynthesis.</text>
</comment>
<dbReference type="GO" id="GO:0000271">
    <property type="term" value="P:polysaccharide biosynthetic process"/>
    <property type="evidence" value="ECO:0007669"/>
    <property type="project" value="InterPro"/>
</dbReference>
<dbReference type="InterPro" id="IPR014026">
    <property type="entry name" value="UDP-Glc/GDP-Man_DH_dimer"/>
</dbReference>
<dbReference type="SUPFAM" id="SSF52413">
    <property type="entry name" value="UDP-glucose/GDP-mannose dehydrogenase C-terminal domain"/>
    <property type="match status" value="1"/>
</dbReference>
<dbReference type="InterPro" id="IPR014027">
    <property type="entry name" value="UDP-Glc/GDP-Man_DH_C"/>
</dbReference>
<evidence type="ECO:0000256" key="12">
    <source>
        <dbReference type="PIRSR" id="PIRSR500134-3"/>
    </source>
</evidence>
<proteinExistence type="inferred from homology"/>
<dbReference type="SUPFAM" id="SSF48179">
    <property type="entry name" value="6-phosphogluconate dehydrogenase C-terminal domain-like"/>
    <property type="match status" value="1"/>
</dbReference>
<comment type="catalytic activity">
    <reaction evidence="8 9">
        <text>UDP-alpha-D-glucose + 2 NAD(+) + H2O = UDP-alpha-D-glucuronate + 2 NADH + 3 H(+)</text>
        <dbReference type="Rhea" id="RHEA:23596"/>
        <dbReference type="ChEBI" id="CHEBI:15377"/>
        <dbReference type="ChEBI" id="CHEBI:15378"/>
        <dbReference type="ChEBI" id="CHEBI:57540"/>
        <dbReference type="ChEBI" id="CHEBI:57945"/>
        <dbReference type="ChEBI" id="CHEBI:58052"/>
        <dbReference type="ChEBI" id="CHEBI:58885"/>
        <dbReference type="EC" id="1.1.1.22"/>
    </reaction>
</comment>
<dbReference type="InterPro" id="IPR028357">
    <property type="entry name" value="UDPglc_DH_bac"/>
</dbReference>
<accession>A0A172X0D0</accession>
<evidence type="ECO:0000256" key="8">
    <source>
        <dbReference type="ARBA" id="ARBA00047473"/>
    </source>
</evidence>
<evidence type="ECO:0000256" key="3">
    <source>
        <dbReference type="ARBA" id="ARBA00006601"/>
    </source>
</evidence>
<dbReference type="SMART" id="SM00984">
    <property type="entry name" value="UDPG_MGDP_dh_C"/>
    <property type="match status" value="1"/>
</dbReference>
<feature type="binding site" evidence="11">
    <location>
        <position position="307"/>
    </location>
    <ligand>
        <name>substrate</name>
    </ligand>
</feature>
<evidence type="ECO:0000256" key="6">
    <source>
        <dbReference type="ARBA" id="ARBA00023002"/>
    </source>
</evidence>
<feature type="binding site" evidence="12">
    <location>
        <position position="118"/>
    </location>
    <ligand>
        <name>NAD(+)</name>
        <dbReference type="ChEBI" id="CHEBI:57540"/>
    </ligand>
</feature>
<evidence type="ECO:0000256" key="7">
    <source>
        <dbReference type="ARBA" id="ARBA00023027"/>
    </source>
</evidence>
<comment type="pathway">
    <text evidence="1">Nucleotide-sugar biosynthesis; UDP-alpha-D-glucuronate biosynthesis; UDP-alpha-D-glucuronate from UDP-alpha-D-glucose: step 1/1.</text>
</comment>
<dbReference type="InterPro" id="IPR036291">
    <property type="entry name" value="NAD(P)-bd_dom_sf"/>
</dbReference>
<evidence type="ECO:0000256" key="9">
    <source>
        <dbReference type="PIRNR" id="PIRNR000124"/>
    </source>
</evidence>
<dbReference type="NCBIfam" id="TIGR03026">
    <property type="entry name" value="NDP-sugDHase"/>
    <property type="match status" value="1"/>
</dbReference>
<dbReference type="FunFam" id="3.40.50.720:FF:000400">
    <property type="entry name" value="UDP-glucose 6-dehydrogenase"/>
    <property type="match status" value="1"/>
</dbReference>
<evidence type="ECO:0000256" key="5">
    <source>
        <dbReference type="ARBA" id="ARBA00015132"/>
    </source>
</evidence>
<dbReference type="GO" id="GO:0006065">
    <property type="term" value="P:UDP-glucuronate biosynthetic process"/>
    <property type="evidence" value="ECO:0007669"/>
    <property type="project" value="UniProtKB-UniPathway"/>
</dbReference>
<dbReference type="FunFam" id="1.10.1040.10:FF:000026">
    <property type="entry name" value="UDP-glucose 6-dehydrogenase"/>
    <property type="match status" value="1"/>
</dbReference>
<dbReference type="GO" id="GO:0051287">
    <property type="term" value="F:NAD binding"/>
    <property type="evidence" value="ECO:0007669"/>
    <property type="project" value="InterPro"/>
</dbReference>
<dbReference type="Gene3D" id="3.40.50.720">
    <property type="entry name" value="NAD(P)-binding Rossmann-like Domain"/>
    <property type="match status" value="2"/>
</dbReference>
<feature type="binding site" evidence="12">
    <location>
        <position position="34"/>
    </location>
    <ligand>
        <name>NAD(+)</name>
        <dbReference type="ChEBI" id="CHEBI:57540"/>
    </ligand>
</feature>
<dbReference type="SUPFAM" id="SSF51735">
    <property type="entry name" value="NAD(P)-binding Rossmann-fold domains"/>
    <property type="match status" value="1"/>
</dbReference>
<dbReference type="Gene3D" id="1.10.1040.10">
    <property type="entry name" value="N-(1-d-carboxylethyl)-l-norvaline Dehydrogenase, domain 2"/>
    <property type="match status" value="1"/>
</dbReference>
<dbReference type="Pfam" id="PF03720">
    <property type="entry name" value="UDPG_MGDP_dh_C"/>
    <property type="match status" value="1"/>
</dbReference>
<dbReference type="PANTHER" id="PTHR43750:SF2">
    <property type="entry name" value="UDP-GLUCOSE 6-DEHYDROGENASE"/>
    <property type="match status" value="1"/>
</dbReference>
<feature type="binding site" evidence="12">
    <location>
        <position position="29"/>
    </location>
    <ligand>
        <name>NAD(+)</name>
        <dbReference type="ChEBI" id="CHEBI:57540"/>
    </ligand>
</feature>
<dbReference type="FunFam" id="3.40.50.720:FF:000297">
    <property type="entry name" value="UDP-glucose 6-dehydrogenase"/>
    <property type="match status" value="1"/>
</dbReference>
<evidence type="ECO:0000256" key="1">
    <source>
        <dbReference type="ARBA" id="ARBA00004701"/>
    </source>
</evidence>
<dbReference type="InterPro" id="IPR017476">
    <property type="entry name" value="UDP-Glc/GDP-Man"/>
</dbReference>
<organism evidence="14">
    <name type="scientific">Hafnia alvei</name>
    <dbReference type="NCBI Taxonomy" id="569"/>
    <lineage>
        <taxon>Bacteria</taxon>
        <taxon>Pseudomonadati</taxon>
        <taxon>Pseudomonadota</taxon>
        <taxon>Gammaproteobacteria</taxon>
        <taxon>Enterobacterales</taxon>
        <taxon>Hafniaceae</taxon>
        <taxon>Hafnia</taxon>
    </lineage>
</organism>
<evidence type="ECO:0000256" key="10">
    <source>
        <dbReference type="PIRSR" id="PIRSR500134-1"/>
    </source>
</evidence>
<feature type="binding site" evidence="12">
    <location>
        <position position="83"/>
    </location>
    <ligand>
        <name>NAD(+)</name>
        <dbReference type="ChEBI" id="CHEBI:57540"/>
    </ligand>
</feature>
<dbReference type="EC" id="1.1.1.22" evidence="4 9"/>
<dbReference type="InterPro" id="IPR001732">
    <property type="entry name" value="UDP-Glc/GDP-Man_DH_N"/>
</dbReference>
<feature type="domain" description="UDP-glucose/GDP-mannose dehydrogenase C-terminal" evidence="13">
    <location>
        <begin position="300"/>
        <end position="387"/>
    </location>
</feature>